<reference evidence="2 3" key="1">
    <citation type="submission" date="2023-06" db="EMBL/GenBank/DDBJ databases">
        <title>Draft genome sequence of Novosphingobium sp. strain IK01.</title>
        <authorList>
            <person name="Hatamoto M."/>
            <person name="Ikarashi T."/>
            <person name="Yamaguchi T."/>
        </authorList>
    </citation>
    <scope>NUCLEOTIDE SEQUENCE [LARGE SCALE GENOMIC DNA]</scope>
    <source>
        <strain evidence="2 3">IK01</strain>
    </source>
</reference>
<evidence type="ECO:0000313" key="2">
    <source>
        <dbReference type="EMBL" id="GMM60679.1"/>
    </source>
</evidence>
<dbReference type="Proteomes" id="UP001187221">
    <property type="component" value="Unassembled WGS sequence"/>
</dbReference>
<feature type="domain" description="DNA replication/recombination mediator RecO N-terminal" evidence="1">
    <location>
        <begin position="19"/>
        <end position="88"/>
    </location>
</feature>
<evidence type="ECO:0000259" key="1">
    <source>
        <dbReference type="Pfam" id="PF11967"/>
    </source>
</evidence>
<sequence>MATPDPAPSSLDPAATMTDEIVCAVLPHGEHGAVVRLLTLHHGLVAAYVAGARSRAMRPVLIPGNRVAAEILPRGDGRLPSARIELVHSRGPWLGEPLASAGIAWACALTATSLPQALPLPALHQGLGALLDAICLAPSARGWTRALDGYERLLLREAGYGRLPASPDAEDWAALLARLETQGQAISRHLLAERRRDVMAARAILLERLKRIGSE</sequence>
<gene>
    <name evidence="2" type="ORF">NUTIK01_14560</name>
</gene>
<keyword evidence="3" id="KW-1185">Reference proteome</keyword>
<dbReference type="EMBL" id="BTFW01000001">
    <property type="protein sequence ID" value="GMM60679.1"/>
    <property type="molecule type" value="Genomic_DNA"/>
</dbReference>
<protein>
    <recommendedName>
        <fullName evidence="1">DNA replication/recombination mediator RecO N-terminal domain-containing protein</fullName>
    </recommendedName>
</protein>
<comment type="caution">
    <text evidence="2">The sequence shown here is derived from an EMBL/GenBank/DDBJ whole genome shotgun (WGS) entry which is preliminary data.</text>
</comment>
<evidence type="ECO:0000313" key="3">
    <source>
        <dbReference type="Proteomes" id="UP001187221"/>
    </source>
</evidence>
<organism evidence="2 3">
    <name type="scientific">Novosphingobium pituita</name>
    <dbReference type="NCBI Taxonomy" id="3056842"/>
    <lineage>
        <taxon>Bacteria</taxon>
        <taxon>Pseudomonadati</taxon>
        <taxon>Pseudomonadota</taxon>
        <taxon>Alphaproteobacteria</taxon>
        <taxon>Sphingomonadales</taxon>
        <taxon>Sphingomonadaceae</taxon>
        <taxon>Novosphingobium</taxon>
    </lineage>
</organism>
<name>A0ABQ6P7W4_9SPHN</name>
<dbReference type="InterPro" id="IPR022572">
    <property type="entry name" value="DNA_rep/recomb_RecO_N"/>
</dbReference>
<dbReference type="Pfam" id="PF11967">
    <property type="entry name" value="RecO_N"/>
    <property type="match status" value="1"/>
</dbReference>
<accession>A0ABQ6P7W4</accession>
<proteinExistence type="predicted"/>